<dbReference type="InterPro" id="IPR036086">
    <property type="entry name" value="ParB/Sulfiredoxin_sf"/>
</dbReference>
<dbReference type="EMBL" id="VIGB01000003">
    <property type="protein sequence ID" value="TQF03911.1"/>
    <property type="molecule type" value="Genomic_DNA"/>
</dbReference>
<name>A0A540W4F2_9ACTN</name>
<dbReference type="AlphaFoldDB" id="A0A540W4F2"/>
<proteinExistence type="predicted"/>
<sequence>MTIGMITLSEVLDFRAGDADAYDRCSGCGKLARIRVASNSVWCCGSRAYARISTVRDVLEIKRDDSHYADLMDSIRHHGIGLPILIYGREVHNGHHRIAAAFDLGLEEIPWTNDSSIGWEEDWPDDSVLDCGA</sequence>
<evidence type="ECO:0000313" key="2">
    <source>
        <dbReference type="Proteomes" id="UP000319103"/>
    </source>
</evidence>
<dbReference type="SUPFAM" id="SSF110849">
    <property type="entry name" value="ParB/Sulfiredoxin"/>
    <property type="match status" value="1"/>
</dbReference>
<dbReference type="Gene3D" id="3.90.1530.10">
    <property type="entry name" value="Conserved hypothetical protein from pyrococcus furiosus pfu- 392566-001, ParB domain"/>
    <property type="match status" value="1"/>
</dbReference>
<gene>
    <name evidence="1" type="ORF">E6W39_18840</name>
</gene>
<accession>A0A540W4F2</accession>
<dbReference type="OrthoDB" id="4295534at2"/>
<protein>
    <submittedName>
        <fullName evidence="1">Uncharacterized protein</fullName>
    </submittedName>
</protein>
<reference evidence="1 2" key="1">
    <citation type="submission" date="2019-06" db="EMBL/GenBank/DDBJ databases">
        <title>Description of Kitasatospora acidophila sp. nov. isolated from pine grove soil, and reclassification of Streptomyces novaecaesareae to Kitasatospora novaeceasareae comb. nov.</title>
        <authorList>
            <person name="Kim M.J."/>
        </authorList>
    </citation>
    <scope>NUCLEOTIDE SEQUENCE [LARGE SCALE GENOMIC DNA]</scope>
    <source>
        <strain evidence="1 2">MMS16-CNU292</strain>
    </source>
</reference>
<evidence type="ECO:0000313" key="1">
    <source>
        <dbReference type="EMBL" id="TQF03911.1"/>
    </source>
</evidence>
<dbReference type="RefSeq" id="WP_141634511.1">
    <property type="nucleotide sequence ID" value="NZ_VIGB01000003.1"/>
</dbReference>
<dbReference type="Proteomes" id="UP000319103">
    <property type="component" value="Unassembled WGS sequence"/>
</dbReference>
<organism evidence="1 2">
    <name type="scientific">Kitasatospora acidiphila</name>
    <dbReference type="NCBI Taxonomy" id="2567942"/>
    <lineage>
        <taxon>Bacteria</taxon>
        <taxon>Bacillati</taxon>
        <taxon>Actinomycetota</taxon>
        <taxon>Actinomycetes</taxon>
        <taxon>Kitasatosporales</taxon>
        <taxon>Streptomycetaceae</taxon>
        <taxon>Kitasatospora</taxon>
    </lineage>
</organism>
<keyword evidence="2" id="KW-1185">Reference proteome</keyword>
<comment type="caution">
    <text evidence="1">The sequence shown here is derived from an EMBL/GenBank/DDBJ whole genome shotgun (WGS) entry which is preliminary data.</text>
</comment>